<dbReference type="AlphaFoldDB" id="A0A6N8F2G1"/>
<dbReference type="Proteomes" id="UP000442469">
    <property type="component" value="Unassembled WGS sequence"/>
</dbReference>
<dbReference type="RefSeq" id="WP_155620784.1">
    <property type="nucleotide sequence ID" value="NZ_JAHAJO010000018.1"/>
</dbReference>
<accession>A0A6N8F2G1</accession>
<proteinExistence type="predicted"/>
<evidence type="ECO:0000313" key="2">
    <source>
        <dbReference type="Proteomes" id="UP000442469"/>
    </source>
</evidence>
<protein>
    <submittedName>
        <fullName evidence="1">DUF3800 domain-containing protein</fullName>
    </submittedName>
</protein>
<dbReference type="EMBL" id="WNZZ01000019">
    <property type="protein sequence ID" value="MUG24908.1"/>
    <property type="molecule type" value="Genomic_DNA"/>
</dbReference>
<organism evidence="1 2">
    <name type="scientific">Paenibacillus macerans</name>
    <name type="common">Bacillus macerans</name>
    <dbReference type="NCBI Taxonomy" id="44252"/>
    <lineage>
        <taxon>Bacteria</taxon>
        <taxon>Bacillati</taxon>
        <taxon>Bacillota</taxon>
        <taxon>Bacilli</taxon>
        <taxon>Bacillales</taxon>
        <taxon>Paenibacillaceae</taxon>
        <taxon>Paenibacillus</taxon>
    </lineage>
</organism>
<comment type="caution">
    <text evidence="1">The sequence shown here is derived from an EMBL/GenBank/DDBJ whole genome shotgun (WGS) entry which is preliminary data.</text>
</comment>
<sequence length="253" mass="29860">MYLVYVDESGDTGLNKSPTEYFVLSSIVVHESQWNRFLDDTIAYRRSLREHYGLKLREELHATKLFTKPGDLARINKHLRLQICKKTIDFQENLQYISMVNVVVRKANKPPTFNVFNTAWTYLIQRIHNTVLHQNFPAGFGGQEKAIFIPDQTHNKELNQIVRKMRRYNPVPNMGFGGYRMITTDLIVEDPYYKDSSHSYFHQLVDMNAYFLFQMHQPNSYIKKKKGYNFFKRYDNALCKVASTKNEYGIVYV</sequence>
<dbReference type="InterPro" id="IPR024524">
    <property type="entry name" value="DUF3800"/>
</dbReference>
<dbReference type="Pfam" id="PF12686">
    <property type="entry name" value="DUF3800"/>
    <property type="match status" value="1"/>
</dbReference>
<name>A0A6N8F2G1_PAEMA</name>
<gene>
    <name evidence="1" type="ORF">GNQ08_21320</name>
</gene>
<reference evidence="1 2" key="1">
    <citation type="submission" date="2019-11" db="EMBL/GenBank/DDBJ databases">
        <title>Draft genome sequences of five Paenibacillus species of dairy origin.</title>
        <authorList>
            <person name="Olajide A.M."/>
            <person name="Chen S."/>
            <person name="Lapointe G."/>
        </authorList>
    </citation>
    <scope>NUCLEOTIDE SEQUENCE [LARGE SCALE GENOMIC DNA]</scope>
    <source>
        <strain evidence="1 2">3CT49</strain>
    </source>
</reference>
<evidence type="ECO:0000313" key="1">
    <source>
        <dbReference type="EMBL" id="MUG24908.1"/>
    </source>
</evidence>